<evidence type="ECO:0000313" key="3">
    <source>
        <dbReference type="Proteomes" id="UP000307956"/>
    </source>
</evidence>
<dbReference type="EMBL" id="SSOD01000005">
    <property type="protein sequence ID" value="THF62181.1"/>
    <property type="molecule type" value="Genomic_DNA"/>
</dbReference>
<name>A0A4S4AQY8_9RHOO</name>
<evidence type="ECO:0000259" key="1">
    <source>
        <dbReference type="Pfam" id="PF12680"/>
    </source>
</evidence>
<dbReference type="Gene3D" id="3.10.450.50">
    <property type="match status" value="1"/>
</dbReference>
<dbReference type="OrthoDB" id="8684708at2"/>
<dbReference type="AlphaFoldDB" id="A0A4S4AQY8"/>
<feature type="domain" description="SnoaL-like" evidence="1">
    <location>
        <begin position="11"/>
        <end position="102"/>
    </location>
</feature>
<dbReference type="Pfam" id="PF12680">
    <property type="entry name" value="SnoaL_2"/>
    <property type="match status" value="1"/>
</dbReference>
<keyword evidence="3" id="KW-1185">Reference proteome</keyword>
<accession>A0A4S4AQY8</accession>
<organism evidence="2 3">
    <name type="scientific">Pseudothauera rhizosphaerae</name>
    <dbReference type="NCBI Taxonomy" id="2565932"/>
    <lineage>
        <taxon>Bacteria</taxon>
        <taxon>Pseudomonadati</taxon>
        <taxon>Pseudomonadota</taxon>
        <taxon>Betaproteobacteria</taxon>
        <taxon>Rhodocyclales</taxon>
        <taxon>Zoogloeaceae</taxon>
        <taxon>Pseudothauera</taxon>
    </lineage>
</organism>
<sequence>MAIPLPESIATYFEVGNGADDTRLAGCFAQDAVVLDEGRTHRGHEAIRSWLRAARRKYEYSVEPLEVSQRGECVTVAARVTGNFPGSPVQLQHVFQLAGDRIQSLEIH</sequence>
<proteinExistence type="predicted"/>
<dbReference type="RefSeq" id="WP_136384544.1">
    <property type="nucleotide sequence ID" value="NZ_SSOD01000005.1"/>
</dbReference>
<dbReference type="SUPFAM" id="SSF54427">
    <property type="entry name" value="NTF2-like"/>
    <property type="match status" value="1"/>
</dbReference>
<protein>
    <submittedName>
        <fullName evidence="2">Nuclear transport factor 2 family protein</fullName>
    </submittedName>
</protein>
<dbReference type="InterPro" id="IPR037401">
    <property type="entry name" value="SnoaL-like"/>
</dbReference>
<dbReference type="InterPro" id="IPR032710">
    <property type="entry name" value="NTF2-like_dom_sf"/>
</dbReference>
<dbReference type="Proteomes" id="UP000307956">
    <property type="component" value="Unassembled WGS sequence"/>
</dbReference>
<comment type="caution">
    <text evidence="2">The sequence shown here is derived from an EMBL/GenBank/DDBJ whole genome shotgun (WGS) entry which is preliminary data.</text>
</comment>
<gene>
    <name evidence="2" type="ORF">E6O51_08500</name>
</gene>
<reference evidence="2 3" key="1">
    <citation type="submission" date="2019-04" db="EMBL/GenBank/DDBJ databases">
        <title>Azoarcus rhizosphaerae sp. nov. isolated from rhizosphere of Ficus religiosa.</title>
        <authorList>
            <person name="Lin S.-Y."/>
            <person name="Hameed A."/>
            <person name="Hsu Y.-H."/>
            <person name="Young C.-C."/>
        </authorList>
    </citation>
    <scope>NUCLEOTIDE SEQUENCE [LARGE SCALE GENOMIC DNA]</scope>
    <source>
        <strain evidence="2 3">CC-YHH848</strain>
    </source>
</reference>
<evidence type="ECO:0000313" key="2">
    <source>
        <dbReference type="EMBL" id="THF62181.1"/>
    </source>
</evidence>